<gene>
    <name evidence="2" type="ORF">NDU88_005764</name>
</gene>
<accession>A0AAV7LQ09</accession>
<dbReference type="EMBL" id="JANPWB010000015">
    <property type="protein sequence ID" value="KAJ1092654.1"/>
    <property type="molecule type" value="Genomic_DNA"/>
</dbReference>
<evidence type="ECO:0000313" key="3">
    <source>
        <dbReference type="Proteomes" id="UP001066276"/>
    </source>
</evidence>
<name>A0AAV7LQ09_PLEWA</name>
<comment type="caution">
    <text evidence="2">The sequence shown here is derived from an EMBL/GenBank/DDBJ whole genome shotgun (WGS) entry which is preliminary data.</text>
</comment>
<feature type="compositionally biased region" description="Basic residues" evidence="1">
    <location>
        <begin position="181"/>
        <end position="190"/>
    </location>
</feature>
<feature type="region of interest" description="Disordered" evidence="1">
    <location>
        <begin position="171"/>
        <end position="190"/>
    </location>
</feature>
<organism evidence="2 3">
    <name type="scientific">Pleurodeles waltl</name>
    <name type="common">Iberian ribbed newt</name>
    <dbReference type="NCBI Taxonomy" id="8319"/>
    <lineage>
        <taxon>Eukaryota</taxon>
        <taxon>Metazoa</taxon>
        <taxon>Chordata</taxon>
        <taxon>Craniata</taxon>
        <taxon>Vertebrata</taxon>
        <taxon>Euteleostomi</taxon>
        <taxon>Amphibia</taxon>
        <taxon>Batrachia</taxon>
        <taxon>Caudata</taxon>
        <taxon>Salamandroidea</taxon>
        <taxon>Salamandridae</taxon>
        <taxon>Pleurodelinae</taxon>
        <taxon>Pleurodeles</taxon>
    </lineage>
</organism>
<feature type="compositionally biased region" description="Basic and acidic residues" evidence="1">
    <location>
        <begin position="10"/>
        <end position="19"/>
    </location>
</feature>
<proteinExistence type="predicted"/>
<feature type="compositionally biased region" description="Basic and acidic residues" evidence="1">
    <location>
        <begin position="171"/>
        <end position="180"/>
    </location>
</feature>
<protein>
    <submittedName>
        <fullName evidence="2">Uncharacterized protein</fullName>
    </submittedName>
</protein>
<dbReference type="AlphaFoldDB" id="A0AAV7LQ09"/>
<feature type="region of interest" description="Disordered" evidence="1">
    <location>
        <begin position="1"/>
        <end position="145"/>
    </location>
</feature>
<dbReference type="Proteomes" id="UP001066276">
    <property type="component" value="Chromosome 11"/>
</dbReference>
<keyword evidence="3" id="KW-1185">Reference proteome</keyword>
<evidence type="ECO:0000313" key="2">
    <source>
        <dbReference type="EMBL" id="KAJ1092654.1"/>
    </source>
</evidence>
<evidence type="ECO:0000256" key="1">
    <source>
        <dbReference type="SAM" id="MobiDB-lite"/>
    </source>
</evidence>
<reference evidence="2" key="1">
    <citation type="journal article" date="2022" name="bioRxiv">
        <title>Sequencing and chromosome-scale assembly of the giantPleurodeles waltlgenome.</title>
        <authorList>
            <person name="Brown T."/>
            <person name="Elewa A."/>
            <person name="Iarovenko S."/>
            <person name="Subramanian E."/>
            <person name="Araus A.J."/>
            <person name="Petzold A."/>
            <person name="Susuki M."/>
            <person name="Suzuki K.-i.T."/>
            <person name="Hayashi T."/>
            <person name="Toyoda A."/>
            <person name="Oliveira C."/>
            <person name="Osipova E."/>
            <person name="Leigh N.D."/>
            <person name="Simon A."/>
            <person name="Yun M.H."/>
        </authorList>
    </citation>
    <scope>NUCLEOTIDE SEQUENCE</scope>
    <source>
        <strain evidence="2">20211129_DDA</strain>
        <tissue evidence="2">Liver</tissue>
    </source>
</reference>
<sequence length="190" mass="20828">MIRIAGPRSSGDRPARRSPDPGQPRARGQYPSTDRGSWPRKPGRHPIQSQQPKGKAQCPSRGPYARDQSVQWSLPRLRRTGRVFQSPGCSSSRGSHVHQRGPGPALRPEAAATSAFRPQARPASSGQRKDDPRQPGAPLHLPPPPLLIICPEIPEVSALVPFGLLTTFAPQHDRSEDQRHAPGHSRQFRS</sequence>